<dbReference type="AlphaFoldDB" id="A0AAD8ZZC3"/>
<keyword evidence="2" id="KW-1185">Reference proteome</keyword>
<accession>A0AAD8ZZC3</accession>
<protein>
    <submittedName>
        <fullName evidence="1">Uncharacterized protein</fullName>
    </submittedName>
</protein>
<sequence length="38" mass="4621">MRARVFHFVLRERTKGQAGIFFFGLFWRRVGSSRRSNF</sequence>
<dbReference type="Proteomes" id="UP001243330">
    <property type="component" value="Unassembled WGS sequence"/>
</dbReference>
<name>A0AAD8ZZC3_9PEZI</name>
<gene>
    <name evidence="1" type="ORF">CCHR01_18835</name>
</gene>
<proteinExistence type="predicted"/>
<evidence type="ECO:0000313" key="2">
    <source>
        <dbReference type="Proteomes" id="UP001243330"/>
    </source>
</evidence>
<organism evidence="1 2">
    <name type="scientific">Colletotrichum chrysophilum</name>
    <dbReference type="NCBI Taxonomy" id="1836956"/>
    <lineage>
        <taxon>Eukaryota</taxon>
        <taxon>Fungi</taxon>
        <taxon>Dikarya</taxon>
        <taxon>Ascomycota</taxon>
        <taxon>Pezizomycotina</taxon>
        <taxon>Sordariomycetes</taxon>
        <taxon>Hypocreomycetidae</taxon>
        <taxon>Glomerellales</taxon>
        <taxon>Glomerellaceae</taxon>
        <taxon>Colletotrichum</taxon>
        <taxon>Colletotrichum gloeosporioides species complex</taxon>
    </lineage>
</organism>
<comment type="caution">
    <text evidence="1">The sequence shown here is derived from an EMBL/GenBank/DDBJ whole genome shotgun (WGS) entry which is preliminary data.</text>
</comment>
<reference evidence="1" key="1">
    <citation type="submission" date="2023-01" db="EMBL/GenBank/DDBJ databases">
        <title>Colletotrichum chrysophilum M932 genome sequence.</title>
        <authorList>
            <person name="Baroncelli R."/>
        </authorList>
    </citation>
    <scope>NUCLEOTIDE SEQUENCE</scope>
    <source>
        <strain evidence="1">M932</strain>
    </source>
</reference>
<evidence type="ECO:0000313" key="1">
    <source>
        <dbReference type="EMBL" id="KAK1838541.1"/>
    </source>
</evidence>
<dbReference type="EMBL" id="JAQOWY010000810">
    <property type="protein sequence ID" value="KAK1838541.1"/>
    <property type="molecule type" value="Genomic_DNA"/>
</dbReference>